<dbReference type="InterPro" id="IPR022761">
    <property type="entry name" value="Fumarate_lyase_N"/>
</dbReference>
<comment type="pathway">
    <text evidence="1 12">Purine metabolism; IMP biosynthesis via de novo pathway; 5-amino-1-(5-phospho-D-ribosyl)imidazole-4-carboxamide from 5-amino-1-(5-phospho-D-ribosyl)imidazole-4-carboxylate: step 2/2.</text>
</comment>
<dbReference type="PANTHER" id="PTHR43172">
    <property type="entry name" value="ADENYLOSUCCINATE LYASE"/>
    <property type="match status" value="1"/>
</dbReference>
<dbReference type="GO" id="GO:0004018">
    <property type="term" value="F:N6-(1,2-dicarboxyethyl)AMP AMP-lyase (fumarate-forming) activity"/>
    <property type="evidence" value="ECO:0007669"/>
    <property type="project" value="UniProtKB-UniRule"/>
</dbReference>
<comment type="pathway">
    <text evidence="2 12">Purine metabolism; AMP biosynthesis via de novo pathway; AMP from IMP: step 2/2.</text>
</comment>
<dbReference type="AlphaFoldDB" id="A0AA45C8M2"/>
<dbReference type="Gene3D" id="1.10.40.30">
    <property type="entry name" value="Fumarase/aspartase (C-terminal domain)"/>
    <property type="match status" value="1"/>
</dbReference>
<dbReference type="InterPro" id="IPR019468">
    <property type="entry name" value="AdenyloSucc_lyase_C"/>
</dbReference>
<dbReference type="Pfam" id="PF10397">
    <property type="entry name" value="ADSL_C"/>
    <property type="match status" value="1"/>
</dbReference>
<dbReference type="Gene3D" id="1.10.275.10">
    <property type="entry name" value="Fumarase/aspartase (N-terminal domain)"/>
    <property type="match status" value="1"/>
</dbReference>
<keyword evidence="15" id="KW-1185">Reference proteome</keyword>
<dbReference type="SMART" id="SM00998">
    <property type="entry name" value="ADSL_C"/>
    <property type="match status" value="1"/>
</dbReference>
<dbReference type="EC" id="4.3.2.2" evidence="4 11"/>
<name>A0AA45C8M2_9BACT</name>
<dbReference type="GO" id="GO:0070626">
    <property type="term" value="F:(S)-2-(5-amino-1-(5-phospho-D-ribosyl)imidazole-4-carboxamido) succinate lyase (fumarate-forming) activity"/>
    <property type="evidence" value="ECO:0007669"/>
    <property type="project" value="TreeGrafter"/>
</dbReference>
<evidence type="ECO:0000256" key="6">
    <source>
        <dbReference type="ARBA" id="ARBA00022755"/>
    </source>
</evidence>
<dbReference type="Proteomes" id="UP000245921">
    <property type="component" value="Unassembled WGS sequence"/>
</dbReference>
<comment type="catalytic activity">
    <reaction evidence="8">
        <text>(2S)-2-[5-amino-1-(5-phospho-beta-D-ribosyl)imidazole-4-carboxamido]succinate = 5-amino-1-(5-phospho-beta-D-ribosyl)imidazole-4-carboxamide + fumarate</text>
        <dbReference type="Rhea" id="RHEA:23920"/>
        <dbReference type="ChEBI" id="CHEBI:29806"/>
        <dbReference type="ChEBI" id="CHEBI:58443"/>
        <dbReference type="ChEBI" id="CHEBI:58475"/>
        <dbReference type="EC" id="4.3.2.2"/>
    </reaction>
    <physiologicalReaction direction="left-to-right" evidence="8">
        <dbReference type="Rhea" id="RHEA:23921"/>
    </physiologicalReaction>
</comment>
<dbReference type="PANTHER" id="PTHR43172:SF1">
    <property type="entry name" value="ADENYLOSUCCINATE LYASE"/>
    <property type="match status" value="1"/>
</dbReference>
<evidence type="ECO:0000313" key="14">
    <source>
        <dbReference type="EMBL" id="PWJ96153.1"/>
    </source>
</evidence>
<organism evidence="14 15">
    <name type="scientific">Oceanotoga teriensis</name>
    <dbReference type="NCBI Taxonomy" id="515440"/>
    <lineage>
        <taxon>Bacteria</taxon>
        <taxon>Thermotogati</taxon>
        <taxon>Thermotogota</taxon>
        <taxon>Thermotogae</taxon>
        <taxon>Petrotogales</taxon>
        <taxon>Petrotogaceae</taxon>
        <taxon>Oceanotoga</taxon>
    </lineage>
</organism>
<dbReference type="FunFam" id="1.20.200.10:FF:000008">
    <property type="entry name" value="Adenylosuccinate lyase"/>
    <property type="match status" value="1"/>
</dbReference>
<evidence type="ECO:0000256" key="9">
    <source>
        <dbReference type="ARBA" id="ARBA00030717"/>
    </source>
</evidence>
<dbReference type="PRINTS" id="PR00145">
    <property type="entry name" value="ARGSUCLYASE"/>
</dbReference>
<keyword evidence="6 12" id="KW-0658">Purine biosynthesis</keyword>
<evidence type="ECO:0000256" key="7">
    <source>
        <dbReference type="ARBA" id="ARBA00023239"/>
    </source>
</evidence>
<dbReference type="PRINTS" id="PR00149">
    <property type="entry name" value="FUMRATELYASE"/>
</dbReference>
<gene>
    <name evidence="14" type="ORF">C7380_10262</name>
</gene>
<dbReference type="PROSITE" id="PS00163">
    <property type="entry name" value="FUMARATE_LYASES"/>
    <property type="match status" value="1"/>
</dbReference>
<comment type="similarity">
    <text evidence="3 12">Belongs to the lyase 1 family. Adenylosuccinate lyase subfamily.</text>
</comment>
<accession>A0AA45C8M2</accession>
<dbReference type="CDD" id="cd01360">
    <property type="entry name" value="Adenylsuccinate_lyase_1"/>
    <property type="match status" value="1"/>
</dbReference>
<dbReference type="RefSeq" id="WP_109603776.1">
    <property type="nucleotide sequence ID" value="NZ_JAMHJO010000001.1"/>
</dbReference>
<dbReference type="GO" id="GO:0044208">
    <property type="term" value="P:'de novo' AMP biosynthetic process"/>
    <property type="evidence" value="ECO:0007669"/>
    <property type="project" value="TreeGrafter"/>
</dbReference>
<dbReference type="SUPFAM" id="SSF48557">
    <property type="entry name" value="L-aspartase-like"/>
    <property type="match status" value="1"/>
</dbReference>
<evidence type="ECO:0000256" key="12">
    <source>
        <dbReference type="RuleBase" id="RU361172"/>
    </source>
</evidence>
<sequence>MIERYALSPIKDIWGLKQQYERWLEVELAVIEAFEDFNQAPKGTSEKIRKKASIDVEKILEIEKVVDHDVIAFIKGVTDEMGDEARYFHKGLTSSDIVDTSWALAMKRAGEMIIREYEKFIDVLKKKALMYKNTITVGRTHGIHAEPTSFGLKLLSFLAESERNMERLKKSIYQVSQGKLSGAVGNYANISPEVEKVALEKLGLRATKVSTQIVPRDIHAEFLNALSFLGSGLERLATEIRHLQKTEVLEVQEPFKKGQRGSSAMPHKKNPIICERITGMARMLRSYTITGYENIVLWHERDISHSSAERVFIPDACMTAYYITNKAIYLIKNLVVNEDRMLETFERSYNLVYSQRVLLGLIEKGMSRENAYKLVQKNALYAWENRKDFKQVIKEESEINTKMNSDEINELFSNNYFLRNIEEIYKRFDF</sequence>
<dbReference type="InterPro" id="IPR000362">
    <property type="entry name" value="Fumarate_lyase_fam"/>
</dbReference>
<evidence type="ECO:0000256" key="3">
    <source>
        <dbReference type="ARBA" id="ARBA00008273"/>
    </source>
</evidence>
<feature type="domain" description="Adenylosuccinate lyase C-terminal" evidence="13">
    <location>
        <begin position="349"/>
        <end position="429"/>
    </location>
</feature>
<evidence type="ECO:0000256" key="11">
    <source>
        <dbReference type="NCBIfam" id="TIGR00928"/>
    </source>
</evidence>
<dbReference type="NCBIfam" id="TIGR00928">
    <property type="entry name" value="purB"/>
    <property type="match status" value="1"/>
</dbReference>
<dbReference type="EMBL" id="QGGI01000002">
    <property type="protein sequence ID" value="PWJ96153.1"/>
    <property type="molecule type" value="Genomic_DNA"/>
</dbReference>
<dbReference type="FunFam" id="1.10.40.30:FF:000007">
    <property type="entry name" value="Adenylosuccinate lyase"/>
    <property type="match status" value="1"/>
</dbReference>
<dbReference type="InterPro" id="IPR020557">
    <property type="entry name" value="Fumarate_lyase_CS"/>
</dbReference>
<evidence type="ECO:0000256" key="4">
    <source>
        <dbReference type="ARBA" id="ARBA00012339"/>
    </source>
</evidence>
<dbReference type="GO" id="GO:0005829">
    <property type="term" value="C:cytosol"/>
    <property type="evidence" value="ECO:0007669"/>
    <property type="project" value="TreeGrafter"/>
</dbReference>
<proteinExistence type="inferred from homology"/>
<evidence type="ECO:0000256" key="10">
    <source>
        <dbReference type="ARBA" id="ARBA00049115"/>
    </source>
</evidence>
<evidence type="ECO:0000259" key="13">
    <source>
        <dbReference type="SMART" id="SM00998"/>
    </source>
</evidence>
<comment type="catalytic activity">
    <reaction evidence="10">
        <text>N(6)-(1,2-dicarboxyethyl)-AMP = fumarate + AMP</text>
        <dbReference type="Rhea" id="RHEA:16853"/>
        <dbReference type="ChEBI" id="CHEBI:29806"/>
        <dbReference type="ChEBI" id="CHEBI:57567"/>
        <dbReference type="ChEBI" id="CHEBI:456215"/>
        <dbReference type="EC" id="4.3.2.2"/>
    </reaction>
    <physiologicalReaction direction="left-to-right" evidence="10">
        <dbReference type="Rhea" id="RHEA:16854"/>
    </physiologicalReaction>
</comment>
<dbReference type="InterPro" id="IPR024083">
    <property type="entry name" value="Fumarase/histidase_N"/>
</dbReference>
<evidence type="ECO:0000256" key="5">
    <source>
        <dbReference type="ARBA" id="ARBA00017058"/>
    </source>
</evidence>
<keyword evidence="7 12" id="KW-0456">Lyase</keyword>
<evidence type="ECO:0000256" key="1">
    <source>
        <dbReference type="ARBA" id="ARBA00004706"/>
    </source>
</evidence>
<dbReference type="Gene3D" id="1.20.200.10">
    <property type="entry name" value="Fumarase/aspartase (Central domain)"/>
    <property type="match status" value="1"/>
</dbReference>
<dbReference type="Pfam" id="PF00206">
    <property type="entry name" value="Lyase_1"/>
    <property type="match status" value="1"/>
</dbReference>
<reference evidence="14 15" key="1">
    <citation type="submission" date="2018-05" db="EMBL/GenBank/DDBJ databases">
        <title>Genomic Encyclopedia of Type Strains, Phase IV (KMG-IV): sequencing the most valuable type-strain genomes for metagenomic binning, comparative biology and taxonomic classification.</title>
        <authorList>
            <person name="Goeker M."/>
        </authorList>
    </citation>
    <scope>NUCLEOTIDE SEQUENCE [LARGE SCALE GENOMIC DNA]</scope>
    <source>
        <strain evidence="14 15">DSM 24906</strain>
    </source>
</reference>
<evidence type="ECO:0000256" key="2">
    <source>
        <dbReference type="ARBA" id="ARBA00004734"/>
    </source>
</evidence>
<dbReference type="InterPro" id="IPR008948">
    <property type="entry name" value="L-Aspartase-like"/>
</dbReference>
<protein>
    <recommendedName>
        <fullName evidence="5 11">Adenylosuccinate lyase</fullName>
        <shortName evidence="12">ASL</shortName>
        <ecNumber evidence="4 11">4.3.2.2</ecNumber>
    </recommendedName>
    <alternativeName>
        <fullName evidence="9 12">Adenylosuccinase</fullName>
    </alternativeName>
</protein>
<evidence type="ECO:0000256" key="8">
    <source>
        <dbReference type="ARBA" id="ARBA00024477"/>
    </source>
</evidence>
<comment type="caution">
    <text evidence="14">The sequence shown here is derived from an EMBL/GenBank/DDBJ whole genome shotgun (WGS) entry which is preliminary data.</text>
</comment>
<evidence type="ECO:0000313" key="15">
    <source>
        <dbReference type="Proteomes" id="UP000245921"/>
    </source>
</evidence>
<dbReference type="InterPro" id="IPR004769">
    <property type="entry name" value="Pur_lyase"/>
</dbReference>